<dbReference type="Pfam" id="PF03358">
    <property type="entry name" value="FMN_red"/>
    <property type="match status" value="1"/>
</dbReference>
<dbReference type="PANTHER" id="PTHR43741">
    <property type="entry name" value="FMN-DEPENDENT NADH-AZOREDUCTASE 1"/>
    <property type="match status" value="1"/>
</dbReference>
<dbReference type="InterPro" id="IPR029039">
    <property type="entry name" value="Flavoprotein-like_sf"/>
</dbReference>
<dbReference type="InterPro" id="IPR005025">
    <property type="entry name" value="FMN_Rdtase-like_dom"/>
</dbReference>
<dbReference type="SUPFAM" id="SSF52218">
    <property type="entry name" value="Flavoproteins"/>
    <property type="match status" value="1"/>
</dbReference>
<reference evidence="2 3" key="1">
    <citation type="submission" date="2019-02" db="EMBL/GenBank/DDBJ databases">
        <title>Complete Genome Sequence of Desulfovibrio desulfuricans IC1, a Sulfonate Utilizing Anaerobe.</title>
        <authorList>
            <person name="Day L.A."/>
            <person name="De Leon K.B."/>
            <person name="Wall J.D."/>
        </authorList>
    </citation>
    <scope>NUCLEOTIDE SEQUENCE [LARGE SCALE GENOMIC DNA]</scope>
    <source>
        <strain evidence="2 3">IC1</strain>
    </source>
</reference>
<sequence>MNNILVLQCSPHAGGVSDAVADLFAAGMAEAGADLRTAALRDYAFSPCTGCGGCARPPHNCILARRPLPGLGGGCAPMDQAEEVFQMISEAQMIMISSPIYFYFLPAHFKALIDRTQRFWAQQGGEDRVALPLSRTKPVLVAMTAGRRRGNLLFSGSLLSLKYFLAPLGAGIRETRLLRGLESLKDLHERPAVMAALHAWGHDWGHRLATEQSPIYELPQALPPDMGKP</sequence>
<evidence type="ECO:0000313" key="3">
    <source>
        <dbReference type="Proteomes" id="UP000297065"/>
    </source>
</evidence>
<dbReference type="AlphaFoldDB" id="A0A4P7UKH8"/>
<evidence type="ECO:0000259" key="1">
    <source>
        <dbReference type="Pfam" id="PF03358"/>
    </source>
</evidence>
<dbReference type="OrthoDB" id="9805976at2"/>
<organism evidence="2 3">
    <name type="scientific">Desulfovibrio desulfuricans</name>
    <dbReference type="NCBI Taxonomy" id="876"/>
    <lineage>
        <taxon>Bacteria</taxon>
        <taxon>Pseudomonadati</taxon>
        <taxon>Thermodesulfobacteriota</taxon>
        <taxon>Desulfovibrionia</taxon>
        <taxon>Desulfovibrionales</taxon>
        <taxon>Desulfovibrionaceae</taxon>
        <taxon>Desulfovibrio</taxon>
    </lineage>
</organism>
<dbReference type="EMBL" id="CP036295">
    <property type="protein sequence ID" value="QCC86257.1"/>
    <property type="molecule type" value="Genomic_DNA"/>
</dbReference>
<evidence type="ECO:0000313" key="2">
    <source>
        <dbReference type="EMBL" id="QCC86257.1"/>
    </source>
</evidence>
<feature type="domain" description="NADPH-dependent FMN reductase-like" evidence="1">
    <location>
        <begin position="3"/>
        <end position="152"/>
    </location>
</feature>
<proteinExistence type="predicted"/>
<dbReference type="GO" id="GO:0016491">
    <property type="term" value="F:oxidoreductase activity"/>
    <property type="evidence" value="ECO:0007669"/>
    <property type="project" value="InterPro"/>
</dbReference>
<dbReference type="InterPro" id="IPR050104">
    <property type="entry name" value="FMN-dep_NADH:Q_OxRdtase_AzoR1"/>
</dbReference>
<dbReference type="Gene3D" id="3.40.50.360">
    <property type="match status" value="1"/>
</dbReference>
<dbReference type="Proteomes" id="UP000297065">
    <property type="component" value="Chromosome"/>
</dbReference>
<protein>
    <submittedName>
        <fullName evidence="2">Flavodoxin family protein</fullName>
    </submittedName>
</protein>
<gene>
    <name evidence="2" type="ORF">DDIC_10315</name>
</gene>
<dbReference type="PANTHER" id="PTHR43741:SF4">
    <property type="entry name" value="FMN-DEPENDENT NADH:QUINONE OXIDOREDUCTASE"/>
    <property type="match status" value="1"/>
</dbReference>
<accession>A0A4P7UKH8</accession>
<dbReference type="RefSeq" id="WP_136400359.1">
    <property type="nucleotide sequence ID" value="NZ_CP036295.1"/>
</dbReference>
<name>A0A4P7UKH8_DESDE</name>